<evidence type="ECO:0000313" key="1">
    <source>
        <dbReference type="EMBL" id="SIS62553.1"/>
    </source>
</evidence>
<dbReference type="EMBL" id="FTOP01000002">
    <property type="protein sequence ID" value="SIS62553.1"/>
    <property type="molecule type" value="Genomic_DNA"/>
</dbReference>
<proteinExistence type="predicted"/>
<dbReference type="AlphaFoldDB" id="A0A1N7KLT3"/>
<reference evidence="2" key="1">
    <citation type="submission" date="2017-01" db="EMBL/GenBank/DDBJ databases">
        <authorList>
            <person name="Varghese N."/>
            <person name="Submissions S."/>
        </authorList>
    </citation>
    <scope>NUCLEOTIDE SEQUENCE [LARGE SCALE GENOMIC DNA]</scope>
    <source>
        <strain evidence="2">DSM 46698</strain>
    </source>
</reference>
<gene>
    <name evidence="1" type="ORF">SAMN05421761_102185</name>
</gene>
<protein>
    <submittedName>
        <fullName evidence="1">Uncharacterized protein</fullName>
    </submittedName>
</protein>
<dbReference type="STRING" id="529505.SAMN05421761_102185"/>
<organism evidence="1 2">
    <name type="scientific">Belliella pelovolcani</name>
    <dbReference type="NCBI Taxonomy" id="529505"/>
    <lineage>
        <taxon>Bacteria</taxon>
        <taxon>Pseudomonadati</taxon>
        <taxon>Bacteroidota</taxon>
        <taxon>Cytophagia</taxon>
        <taxon>Cytophagales</taxon>
        <taxon>Cyclobacteriaceae</taxon>
        <taxon>Belliella</taxon>
    </lineage>
</organism>
<evidence type="ECO:0000313" key="2">
    <source>
        <dbReference type="Proteomes" id="UP000186026"/>
    </source>
</evidence>
<dbReference type="Proteomes" id="UP000186026">
    <property type="component" value="Unassembled WGS sequence"/>
</dbReference>
<sequence>MLHVKLKEALHHANTRPQTTAHGQLNVKSYIFLLIVRPLASKRIYILNDLQKRQPALSWLPFLYFAFNLQSDYDVNAKQALFKRT</sequence>
<name>A0A1N7KLT3_9BACT</name>
<accession>A0A1N7KLT3</accession>
<keyword evidence="2" id="KW-1185">Reference proteome</keyword>